<dbReference type="AlphaFoldDB" id="A0A0A8L959"/>
<dbReference type="PANTHER" id="PTHR43003">
    <property type="entry name" value="DNA-3-METHYLADENINE GLYCOSYLASE"/>
    <property type="match status" value="1"/>
</dbReference>
<dbReference type="Proteomes" id="UP000031516">
    <property type="component" value="Unassembled WGS sequence"/>
</dbReference>
<reference evidence="5 6" key="1">
    <citation type="submission" date="2014-03" db="EMBL/GenBank/DDBJ databases">
        <title>The genome of Kluyveromyces dobzhanskii.</title>
        <authorList>
            <person name="Nystedt B."/>
            <person name="Astrom S."/>
        </authorList>
    </citation>
    <scope>NUCLEOTIDE SEQUENCE [LARGE SCALE GENOMIC DNA]</scope>
    <source>
        <strain evidence="5 6">CBS 2104</strain>
    </source>
</reference>
<evidence type="ECO:0000259" key="4">
    <source>
        <dbReference type="SMART" id="SM00478"/>
    </source>
</evidence>
<keyword evidence="3" id="KW-0234">DNA repair</keyword>
<protein>
    <submittedName>
        <fullName evidence="5">WGS project CCBQ000000000 data, contig 00014</fullName>
    </submittedName>
</protein>
<comment type="similarity">
    <text evidence="1">Belongs to the alkylbase DNA glycosidase AlkA family.</text>
</comment>
<dbReference type="Gene3D" id="1.10.340.30">
    <property type="entry name" value="Hypothetical protein, domain 2"/>
    <property type="match status" value="1"/>
</dbReference>
<dbReference type="Gene3D" id="1.10.1670.40">
    <property type="match status" value="1"/>
</dbReference>
<dbReference type="Pfam" id="PF00730">
    <property type="entry name" value="HhH-GPD"/>
    <property type="match status" value="1"/>
</dbReference>
<keyword evidence="2" id="KW-0227">DNA damage</keyword>
<dbReference type="EMBL" id="CCBQ010000039">
    <property type="protein sequence ID" value="CDO94653.1"/>
    <property type="molecule type" value="Genomic_DNA"/>
</dbReference>
<dbReference type="InterPro" id="IPR051912">
    <property type="entry name" value="Alkylbase_DNA_Glycosylase/TA"/>
</dbReference>
<dbReference type="PROSITE" id="PS00516">
    <property type="entry name" value="ALKYLBASE_DNA_GLYCOS"/>
    <property type="match status" value="1"/>
</dbReference>
<dbReference type="GO" id="GO:0008725">
    <property type="term" value="F:DNA-3-methyladenine glycosylase activity"/>
    <property type="evidence" value="ECO:0007669"/>
    <property type="project" value="TreeGrafter"/>
</dbReference>
<evidence type="ECO:0000256" key="3">
    <source>
        <dbReference type="ARBA" id="ARBA00023204"/>
    </source>
</evidence>
<name>A0A0A8L959_9SACH</name>
<evidence type="ECO:0000256" key="2">
    <source>
        <dbReference type="ARBA" id="ARBA00022763"/>
    </source>
</evidence>
<dbReference type="GO" id="GO:0032131">
    <property type="term" value="F:alkylated DNA binding"/>
    <property type="evidence" value="ECO:0007669"/>
    <property type="project" value="TreeGrafter"/>
</dbReference>
<dbReference type="OrthoDB" id="415889at2759"/>
<sequence length="279" mass="32584">MIRMKRSRDSASVDGLNHDYLDLHIDSFRAGIEHLLKIDPTLKEIIEHSPFTMFLKENVAKESMEFYFNKLASSIISQQISGTAAKNIRGRIVDMFDGNFPNYKTLHETFQNNEEKQALKDCGLSQRKLGYIESLVDYFYNSEDDIKDLFENATDEKILEELVANIKGIGPWSAKMFLITGLHRLNVFAADDLGIARGCSRYFEERPEVLKELQSKRTLIRKSKIKHKNYKWKIHDEDIVELCGDLFDPHRTLFMFVLWRMSDINMDVVINNEKRFMSK</sequence>
<organism evidence="5 6">
    <name type="scientific">Kluyveromyces dobzhanskii CBS 2104</name>
    <dbReference type="NCBI Taxonomy" id="1427455"/>
    <lineage>
        <taxon>Eukaryota</taxon>
        <taxon>Fungi</taxon>
        <taxon>Dikarya</taxon>
        <taxon>Ascomycota</taxon>
        <taxon>Saccharomycotina</taxon>
        <taxon>Saccharomycetes</taxon>
        <taxon>Saccharomycetales</taxon>
        <taxon>Saccharomycetaceae</taxon>
        <taxon>Kluyveromyces</taxon>
    </lineage>
</organism>
<dbReference type="PANTHER" id="PTHR43003:SF5">
    <property type="entry name" value="DNA-3-METHYLADENINE GLYCOSYLASE"/>
    <property type="match status" value="1"/>
</dbReference>
<feature type="domain" description="HhH-GPD" evidence="4">
    <location>
        <begin position="76"/>
        <end position="230"/>
    </location>
</feature>
<accession>A0A0A8L959</accession>
<dbReference type="GO" id="GO:0005634">
    <property type="term" value="C:nucleus"/>
    <property type="evidence" value="ECO:0007669"/>
    <property type="project" value="TreeGrafter"/>
</dbReference>
<dbReference type="InterPro" id="IPR003265">
    <property type="entry name" value="HhH-GPD_domain"/>
</dbReference>
<evidence type="ECO:0000313" key="5">
    <source>
        <dbReference type="EMBL" id="CDO94653.1"/>
    </source>
</evidence>
<dbReference type="InterPro" id="IPR000035">
    <property type="entry name" value="Alkylbase_DNA_glycsylse_CS"/>
</dbReference>
<gene>
    <name evidence="5" type="ORF">KLDO_g2911</name>
</gene>
<comment type="caution">
    <text evidence="5">The sequence shown here is derived from an EMBL/GenBank/DDBJ whole genome shotgun (WGS) entry which is preliminary data.</text>
</comment>
<evidence type="ECO:0000256" key="1">
    <source>
        <dbReference type="ARBA" id="ARBA00010817"/>
    </source>
</evidence>
<dbReference type="GO" id="GO:0006285">
    <property type="term" value="P:base-excision repair, AP site formation"/>
    <property type="evidence" value="ECO:0007669"/>
    <property type="project" value="TreeGrafter"/>
</dbReference>
<dbReference type="GO" id="GO:0043916">
    <property type="term" value="F:DNA-7-methylguanine glycosylase activity"/>
    <property type="evidence" value="ECO:0007669"/>
    <property type="project" value="TreeGrafter"/>
</dbReference>
<dbReference type="CDD" id="cd00056">
    <property type="entry name" value="ENDO3c"/>
    <property type="match status" value="1"/>
</dbReference>
<dbReference type="InterPro" id="IPR011257">
    <property type="entry name" value="DNA_glycosylase"/>
</dbReference>
<keyword evidence="6" id="KW-1185">Reference proteome</keyword>
<evidence type="ECO:0000313" key="6">
    <source>
        <dbReference type="Proteomes" id="UP000031516"/>
    </source>
</evidence>
<dbReference type="GO" id="GO:0006307">
    <property type="term" value="P:DNA alkylation repair"/>
    <property type="evidence" value="ECO:0007669"/>
    <property type="project" value="TreeGrafter"/>
</dbReference>
<dbReference type="GO" id="GO:0032993">
    <property type="term" value="C:protein-DNA complex"/>
    <property type="evidence" value="ECO:0007669"/>
    <property type="project" value="TreeGrafter"/>
</dbReference>
<dbReference type="SUPFAM" id="SSF48150">
    <property type="entry name" value="DNA-glycosylase"/>
    <property type="match status" value="1"/>
</dbReference>
<dbReference type="SMART" id="SM00478">
    <property type="entry name" value="ENDO3c"/>
    <property type="match status" value="1"/>
</dbReference>
<proteinExistence type="inferred from homology"/>